<evidence type="ECO:0000313" key="2">
    <source>
        <dbReference type="EMBL" id="MCU7555205.1"/>
    </source>
</evidence>
<evidence type="ECO:0000259" key="1">
    <source>
        <dbReference type="PROSITE" id="PS50801"/>
    </source>
</evidence>
<dbReference type="InterPro" id="IPR002645">
    <property type="entry name" value="STAS_dom"/>
</dbReference>
<dbReference type="Pfam" id="PF01740">
    <property type="entry name" value="STAS"/>
    <property type="match status" value="1"/>
</dbReference>
<dbReference type="PANTHER" id="PTHR33495">
    <property type="entry name" value="ANTI-SIGMA FACTOR ANTAGONIST TM_1081-RELATED-RELATED"/>
    <property type="match status" value="1"/>
</dbReference>
<keyword evidence="3" id="KW-1185">Reference proteome</keyword>
<dbReference type="EMBL" id="JAOTJC010000008">
    <property type="protein sequence ID" value="MCU7555205.1"/>
    <property type="molecule type" value="Genomic_DNA"/>
</dbReference>
<dbReference type="CDD" id="cd07043">
    <property type="entry name" value="STAS_anti-anti-sigma_factors"/>
    <property type="match status" value="1"/>
</dbReference>
<organism evidence="2 3">
    <name type="scientific">Alteromonas salexigens</name>
    <dbReference type="NCBI Taxonomy" id="2982530"/>
    <lineage>
        <taxon>Bacteria</taxon>
        <taxon>Pseudomonadati</taxon>
        <taxon>Pseudomonadota</taxon>
        <taxon>Gammaproteobacteria</taxon>
        <taxon>Alteromonadales</taxon>
        <taxon>Alteromonadaceae</taxon>
        <taxon>Alteromonas/Salinimonas group</taxon>
        <taxon>Alteromonas</taxon>
    </lineage>
</organism>
<dbReference type="InterPro" id="IPR036513">
    <property type="entry name" value="STAS_dom_sf"/>
</dbReference>
<feature type="domain" description="STAS" evidence="1">
    <location>
        <begin position="3"/>
        <end position="101"/>
    </location>
</feature>
<dbReference type="SUPFAM" id="SSF52091">
    <property type="entry name" value="SpoIIaa-like"/>
    <property type="match status" value="1"/>
</dbReference>
<gene>
    <name evidence="2" type="ORF">OCL06_11415</name>
</gene>
<comment type="caution">
    <text evidence="2">The sequence shown here is derived from an EMBL/GenBank/DDBJ whole genome shotgun (WGS) entry which is preliminary data.</text>
</comment>
<evidence type="ECO:0000313" key="3">
    <source>
        <dbReference type="Proteomes" id="UP001209257"/>
    </source>
</evidence>
<sequence length="101" mass="11472">MSISTNVSDDGNKLVIIMDDKFDYVKAQDFRAAYDGLPETVHHVEINLAATDYMDSSALGMLLNMQKSLSHRNLTYSISHCRMQVARVLKIARFDKKFDIS</sequence>
<name>A0ABT2VPG9_9ALTE</name>
<proteinExistence type="predicted"/>
<dbReference type="PANTHER" id="PTHR33495:SF15">
    <property type="entry name" value="STAS DOMAIN-CONTAINING PROTEIN"/>
    <property type="match status" value="1"/>
</dbReference>
<reference evidence="3" key="1">
    <citation type="submission" date="2023-07" db="EMBL/GenBank/DDBJ databases">
        <title>Study on multiphase classification of strain Alteromonas salexigens isolated from the Yellow Sea.</title>
        <authorList>
            <person name="Sun L."/>
        </authorList>
    </citation>
    <scope>NUCLEOTIDE SEQUENCE [LARGE SCALE GENOMIC DNA]</scope>
    <source>
        <strain evidence="3">ASW11-19</strain>
    </source>
</reference>
<dbReference type="Gene3D" id="3.30.750.24">
    <property type="entry name" value="STAS domain"/>
    <property type="match status" value="1"/>
</dbReference>
<dbReference type="RefSeq" id="WP_262994628.1">
    <property type="nucleotide sequence ID" value="NZ_JAOTJC010000008.1"/>
</dbReference>
<accession>A0ABT2VPG9</accession>
<dbReference type="Proteomes" id="UP001209257">
    <property type="component" value="Unassembled WGS sequence"/>
</dbReference>
<dbReference type="PROSITE" id="PS50801">
    <property type="entry name" value="STAS"/>
    <property type="match status" value="1"/>
</dbReference>
<protein>
    <submittedName>
        <fullName evidence="2">STAS domain-containing protein</fullName>
    </submittedName>
</protein>